<reference evidence="2" key="3">
    <citation type="submission" date="2021-05" db="UniProtKB">
        <authorList>
            <consortium name="EnsemblPlants"/>
        </authorList>
    </citation>
    <scope>IDENTIFICATION</scope>
    <source>
        <strain evidence="2">cv. B73</strain>
    </source>
</reference>
<keyword evidence="3" id="KW-1185">Reference proteome</keyword>
<evidence type="ECO:0000313" key="3">
    <source>
        <dbReference type="Proteomes" id="UP000007305"/>
    </source>
</evidence>
<feature type="region of interest" description="Disordered" evidence="1">
    <location>
        <begin position="1"/>
        <end position="32"/>
    </location>
</feature>
<reference evidence="2" key="2">
    <citation type="submission" date="2019-07" db="EMBL/GenBank/DDBJ databases">
        <authorList>
            <person name="Seetharam A."/>
            <person name="Woodhouse M."/>
            <person name="Cannon E."/>
        </authorList>
    </citation>
    <scope>NUCLEOTIDE SEQUENCE [LARGE SCALE GENOMIC DNA]</scope>
    <source>
        <strain evidence="2">cv. B73</strain>
    </source>
</reference>
<feature type="region of interest" description="Disordered" evidence="1">
    <location>
        <begin position="162"/>
        <end position="185"/>
    </location>
</feature>
<sequence>MYRALAAKQGSLVSRHGKKSSSSGEEDVERAVPGGRADGARVHAGLVAHAAQAQVPARQQQHARSAAATRLARQLGHGRAVGVRGRRLAEATRPRVLGLGLADADGRTAGPQLVQRGAEARGDGLVAPGHAHPRLALGARLAGLLLELRVAVERALQACLRRAQPPRRSAAHGGQQRAAVPPPRLLQRRAHPLRLHNIYHSPQIRRHHRTTMRPTPIYRLSLTTKPIPVKSLIQAVPRV</sequence>
<evidence type="ECO:0000256" key="1">
    <source>
        <dbReference type="SAM" id="MobiDB-lite"/>
    </source>
</evidence>
<proteinExistence type="predicted"/>
<organism evidence="2 3">
    <name type="scientific">Zea mays</name>
    <name type="common">Maize</name>
    <dbReference type="NCBI Taxonomy" id="4577"/>
    <lineage>
        <taxon>Eukaryota</taxon>
        <taxon>Viridiplantae</taxon>
        <taxon>Streptophyta</taxon>
        <taxon>Embryophyta</taxon>
        <taxon>Tracheophyta</taxon>
        <taxon>Spermatophyta</taxon>
        <taxon>Magnoliopsida</taxon>
        <taxon>Liliopsida</taxon>
        <taxon>Poales</taxon>
        <taxon>Poaceae</taxon>
        <taxon>PACMAD clade</taxon>
        <taxon>Panicoideae</taxon>
        <taxon>Andropogonodae</taxon>
        <taxon>Andropogoneae</taxon>
        <taxon>Tripsacinae</taxon>
        <taxon>Zea</taxon>
    </lineage>
</organism>
<accession>A0A804RIL7</accession>
<dbReference type="InParanoid" id="A0A804RIL7"/>
<protein>
    <submittedName>
        <fullName evidence="2">Uncharacterized protein</fullName>
    </submittedName>
</protein>
<dbReference type="Proteomes" id="UP000007305">
    <property type="component" value="Chromosome 10"/>
</dbReference>
<dbReference type="Gramene" id="Zm00001eb421640_T001">
    <property type="protein sequence ID" value="Zm00001eb421640_P001"/>
    <property type="gene ID" value="Zm00001eb421640"/>
</dbReference>
<reference evidence="3" key="1">
    <citation type="journal article" date="2009" name="Science">
        <title>The B73 maize genome: complexity, diversity, and dynamics.</title>
        <authorList>
            <person name="Schnable P.S."/>
            <person name="Ware D."/>
            <person name="Fulton R.S."/>
            <person name="Stein J.C."/>
            <person name="Wei F."/>
            <person name="Pasternak S."/>
            <person name="Liang C."/>
            <person name="Zhang J."/>
            <person name="Fulton L."/>
            <person name="Graves T.A."/>
            <person name="Minx P."/>
            <person name="Reily A.D."/>
            <person name="Courtney L."/>
            <person name="Kruchowski S.S."/>
            <person name="Tomlinson C."/>
            <person name="Strong C."/>
            <person name="Delehaunty K."/>
            <person name="Fronick C."/>
            <person name="Courtney B."/>
            <person name="Rock S.M."/>
            <person name="Belter E."/>
            <person name="Du F."/>
            <person name="Kim K."/>
            <person name="Abbott R.M."/>
            <person name="Cotton M."/>
            <person name="Levy A."/>
            <person name="Marchetto P."/>
            <person name="Ochoa K."/>
            <person name="Jackson S.M."/>
            <person name="Gillam B."/>
            <person name="Chen W."/>
            <person name="Yan L."/>
            <person name="Higginbotham J."/>
            <person name="Cardenas M."/>
            <person name="Waligorski J."/>
            <person name="Applebaum E."/>
            <person name="Phelps L."/>
            <person name="Falcone J."/>
            <person name="Kanchi K."/>
            <person name="Thane T."/>
            <person name="Scimone A."/>
            <person name="Thane N."/>
            <person name="Henke J."/>
            <person name="Wang T."/>
            <person name="Ruppert J."/>
            <person name="Shah N."/>
            <person name="Rotter K."/>
            <person name="Hodges J."/>
            <person name="Ingenthron E."/>
            <person name="Cordes M."/>
            <person name="Kohlberg S."/>
            <person name="Sgro J."/>
            <person name="Delgado B."/>
            <person name="Mead K."/>
            <person name="Chinwalla A."/>
            <person name="Leonard S."/>
            <person name="Crouse K."/>
            <person name="Collura K."/>
            <person name="Kudrna D."/>
            <person name="Currie J."/>
            <person name="He R."/>
            <person name="Angelova A."/>
            <person name="Rajasekar S."/>
            <person name="Mueller T."/>
            <person name="Lomeli R."/>
            <person name="Scara G."/>
            <person name="Ko A."/>
            <person name="Delaney K."/>
            <person name="Wissotski M."/>
            <person name="Lopez G."/>
            <person name="Campos D."/>
            <person name="Braidotti M."/>
            <person name="Ashley E."/>
            <person name="Golser W."/>
            <person name="Kim H."/>
            <person name="Lee S."/>
            <person name="Lin J."/>
            <person name="Dujmic Z."/>
            <person name="Kim W."/>
            <person name="Talag J."/>
            <person name="Zuccolo A."/>
            <person name="Fan C."/>
            <person name="Sebastian A."/>
            <person name="Kramer M."/>
            <person name="Spiegel L."/>
            <person name="Nascimento L."/>
            <person name="Zutavern T."/>
            <person name="Miller B."/>
            <person name="Ambroise C."/>
            <person name="Muller S."/>
            <person name="Spooner W."/>
            <person name="Narechania A."/>
            <person name="Ren L."/>
            <person name="Wei S."/>
            <person name="Kumari S."/>
            <person name="Faga B."/>
            <person name="Levy M.J."/>
            <person name="McMahan L."/>
            <person name="Van Buren P."/>
            <person name="Vaughn M.W."/>
            <person name="Ying K."/>
            <person name="Yeh C.-T."/>
            <person name="Emrich S.J."/>
            <person name="Jia Y."/>
            <person name="Kalyanaraman A."/>
            <person name="Hsia A.-P."/>
            <person name="Barbazuk W.B."/>
            <person name="Baucom R.S."/>
            <person name="Brutnell T.P."/>
            <person name="Carpita N.C."/>
            <person name="Chaparro C."/>
            <person name="Chia J.-M."/>
            <person name="Deragon J.-M."/>
            <person name="Estill J.C."/>
            <person name="Fu Y."/>
            <person name="Jeddeloh J.A."/>
            <person name="Han Y."/>
            <person name="Lee H."/>
            <person name="Li P."/>
            <person name="Lisch D.R."/>
            <person name="Liu S."/>
            <person name="Liu Z."/>
            <person name="Nagel D.H."/>
            <person name="McCann M.C."/>
            <person name="SanMiguel P."/>
            <person name="Myers A.M."/>
            <person name="Nettleton D."/>
            <person name="Nguyen J."/>
            <person name="Penning B.W."/>
            <person name="Ponnala L."/>
            <person name="Schneider K.L."/>
            <person name="Schwartz D.C."/>
            <person name="Sharma A."/>
            <person name="Soderlund C."/>
            <person name="Springer N.M."/>
            <person name="Sun Q."/>
            <person name="Wang H."/>
            <person name="Waterman M."/>
            <person name="Westerman R."/>
            <person name="Wolfgruber T.K."/>
            <person name="Yang L."/>
            <person name="Yu Y."/>
            <person name="Zhang L."/>
            <person name="Zhou S."/>
            <person name="Zhu Q."/>
            <person name="Bennetzen J.L."/>
            <person name="Dawe R.K."/>
            <person name="Jiang J."/>
            <person name="Jiang N."/>
            <person name="Presting G.G."/>
            <person name="Wessler S.R."/>
            <person name="Aluru S."/>
            <person name="Martienssen R.A."/>
            <person name="Clifton S.W."/>
            <person name="McCombie W.R."/>
            <person name="Wing R.A."/>
            <person name="Wilson R.K."/>
        </authorList>
    </citation>
    <scope>NUCLEOTIDE SEQUENCE [LARGE SCALE GENOMIC DNA]</scope>
    <source>
        <strain evidence="3">cv. B73</strain>
    </source>
</reference>
<name>A0A804RIL7_MAIZE</name>
<dbReference type="AlphaFoldDB" id="A0A804RIL7"/>
<dbReference type="EnsemblPlants" id="Zm00001eb421640_T001">
    <property type="protein sequence ID" value="Zm00001eb421640_P001"/>
    <property type="gene ID" value="Zm00001eb421640"/>
</dbReference>
<evidence type="ECO:0000313" key="2">
    <source>
        <dbReference type="EnsemblPlants" id="Zm00001eb421640_P001"/>
    </source>
</evidence>